<organism evidence="13 14">
    <name type="scientific">Peromyscus maniculatus bairdii</name>
    <name type="common">Prairie deer mouse</name>
    <dbReference type="NCBI Taxonomy" id="230844"/>
    <lineage>
        <taxon>Eukaryota</taxon>
        <taxon>Metazoa</taxon>
        <taxon>Chordata</taxon>
        <taxon>Craniata</taxon>
        <taxon>Vertebrata</taxon>
        <taxon>Euteleostomi</taxon>
        <taxon>Mammalia</taxon>
        <taxon>Eutheria</taxon>
        <taxon>Euarchontoglires</taxon>
        <taxon>Glires</taxon>
        <taxon>Rodentia</taxon>
        <taxon>Myomorpha</taxon>
        <taxon>Muroidea</taxon>
        <taxon>Cricetidae</taxon>
        <taxon>Neotominae</taxon>
        <taxon>Peromyscus</taxon>
    </lineage>
</organism>
<evidence type="ECO:0000256" key="5">
    <source>
        <dbReference type="ARBA" id="ARBA00022692"/>
    </source>
</evidence>
<protein>
    <recommendedName>
        <fullName evidence="11">Vomeronasal type-1 receptor</fullName>
    </recommendedName>
</protein>
<dbReference type="PANTHER" id="PTHR24062">
    <property type="entry name" value="VOMERONASAL TYPE-1 RECEPTOR"/>
    <property type="match status" value="1"/>
</dbReference>
<keyword evidence="10 11" id="KW-0807">Transducer</keyword>
<evidence type="ECO:0000256" key="6">
    <source>
        <dbReference type="ARBA" id="ARBA00022989"/>
    </source>
</evidence>
<dbReference type="PROSITE" id="PS50262">
    <property type="entry name" value="G_PROTEIN_RECEP_F1_2"/>
    <property type="match status" value="1"/>
</dbReference>
<evidence type="ECO:0000256" key="9">
    <source>
        <dbReference type="ARBA" id="ARBA00023170"/>
    </source>
</evidence>
<feature type="transmembrane region" description="Helical" evidence="11">
    <location>
        <begin position="12"/>
        <end position="35"/>
    </location>
</feature>
<dbReference type="AlphaFoldDB" id="A0A8C8UMZ8"/>
<evidence type="ECO:0000256" key="11">
    <source>
        <dbReference type="RuleBase" id="RU364061"/>
    </source>
</evidence>
<evidence type="ECO:0000259" key="12">
    <source>
        <dbReference type="PROSITE" id="PS50262"/>
    </source>
</evidence>
<evidence type="ECO:0000313" key="13">
    <source>
        <dbReference type="Ensembl" id="ENSPEMP00000033760.1"/>
    </source>
</evidence>
<comment type="caution">
    <text evidence="11">Lacks conserved residue(s) required for the propagation of feature annotation.</text>
</comment>
<sequence length="312" mass="35208">MHSLKTTEELALQILLLFQVGTGTLANILLFFYNISPMFTGSRLRSTQVIVTNLAMANAFLLLITAFPNKMMGFVPMSPPTTLKCKIEFFIRLVVRSTNMCSTCALSFHQFLTLAPGYWGRLKPRGRAPNVLSYSCYSCWLFSVLDNVYIPMKVSGPQSTGNDTNNNSKWVCSTSGFSVGMVILRFCHDAIFISVMVWSSVSMVLLLYRHRQRTQHILTSNQNHRGHAETRAAQTILMLVVTFVSFYVLDCICNLFHGSFVNSRLWLRHVNEVLTAGFPTISPFLLIFRDPKDPCSVLFNLEINTSLGEMTE</sequence>
<keyword evidence="14" id="KW-1185">Reference proteome</keyword>
<dbReference type="Ensembl" id="ENSPEMT00000038096.1">
    <property type="protein sequence ID" value="ENSPEMP00000033760.1"/>
    <property type="gene ID" value="ENSPEMG00000025559.1"/>
</dbReference>
<name>A0A8C8UMZ8_PERMB</name>
<keyword evidence="8 11" id="KW-0472">Membrane</keyword>
<dbReference type="GO" id="GO:0007606">
    <property type="term" value="P:sensory perception of chemical stimulus"/>
    <property type="evidence" value="ECO:0007669"/>
    <property type="project" value="UniProtKB-ARBA"/>
</dbReference>
<comment type="similarity">
    <text evidence="2 11">Belongs to the G-protein coupled receptor 1 family.</text>
</comment>
<dbReference type="GO" id="GO:0005886">
    <property type="term" value="C:plasma membrane"/>
    <property type="evidence" value="ECO:0007669"/>
    <property type="project" value="UniProtKB-SubCell"/>
</dbReference>
<keyword evidence="7 11" id="KW-0297">G-protein coupled receptor</keyword>
<keyword evidence="6 11" id="KW-1133">Transmembrane helix</keyword>
<reference evidence="13" key="3">
    <citation type="submission" date="2025-09" db="UniProtKB">
        <authorList>
            <consortium name="Ensembl"/>
        </authorList>
    </citation>
    <scope>IDENTIFICATION</scope>
</reference>
<comment type="subcellular location">
    <subcellularLocation>
        <location evidence="1 11">Cell membrane</location>
        <topology evidence="1 11">Multi-pass membrane protein</topology>
    </subcellularLocation>
</comment>
<evidence type="ECO:0000313" key="14">
    <source>
        <dbReference type="Proteomes" id="UP000694547"/>
    </source>
</evidence>
<feature type="transmembrane region" description="Helical" evidence="11">
    <location>
        <begin position="190"/>
        <end position="208"/>
    </location>
</feature>
<keyword evidence="3 11" id="KW-1003">Cell membrane</keyword>
<dbReference type="Gene3D" id="1.20.1070.10">
    <property type="entry name" value="Rhodopsin 7-helix transmembrane proteins"/>
    <property type="match status" value="1"/>
</dbReference>
<evidence type="ECO:0000256" key="7">
    <source>
        <dbReference type="ARBA" id="ARBA00023040"/>
    </source>
</evidence>
<dbReference type="FunFam" id="1.20.1070.10:FF:000120">
    <property type="entry name" value="Vomeronasal type-1 receptor"/>
    <property type="match status" value="1"/>
</dbReference>
<feature type="domain" description="G-protein coupled receptors family 1 profile" evidence="12">
    <location>
        <begin position="26"/>
        <end position="286"/>
    </location>
</feature>
<dbReference type="Pfam" id="PF03402">
    <property type="entry name" value="V1R"/>
    <property type="match status" value="1"/>
</dbReference>
<dbReference type="GO" id="GO:0019236">
    <property type="term" value="P:response to pheromone"/>
    <property type="evidence" value="ECO:0007669"/>
    <property type="project" value="UniProtKB-KW"/>
</dbReference>
<evidence type="ECO:0000256" key="10">
    <source>
        <dbReference type="ARBA" id="ARBA00023224"/>
    </source>
</evidence>
<keyword evidence="9 11" id="KW-0675">Receptor</keyword>
<gene>
    <name evidence="13" type="primary">LOC102917030</name>
</gene>
<dbReference type="GeneTree" id="ENSGT00960000186612"/>
<dbReference type="Proteomes" id="UP000694547">
    <property type="component" value="Chromosome 1"/>
</dbReference>
<feature type="transmembrane region" description="Helical" evidence="11">
    <location>
        <begin position="47"/>
        <end position="67"/>
    </location>
</feature>
<dbReference type="GO" id="GO:0016503">
    <property type="term" value="F:pheromone receptor activity"/>
    <property type="evidence" value="ECO:0007669"/>
    <property type="project" value="InterPro"/>
</dbReference>
<evidence type="ECO:0000256" key="8">
    <source>
        <dbReference type="ARBA" id="ARBA00023136"/>
    </source>
</evidence>
<evidence type="ECO:0000256" key="4">
    <source>
        <dbReference type="ARBA" id="ARBA00022507"/>
    </source>
</evidence>
<dbReference type="SUPFAM" id="SSF81321">
    <property type="entry name" value="Family A G protein-coupled receptor-like"/>
    <property type="match status" value="1"/>
</dbReference>
<dbReference type="InterPro" id="IPR017452">
    <property type="entry name" value="GPCR_Rhodpsn_7TM"/>
</dbReference>
<dbReference type="InterPro" id="IPR004072">
    <property type="entry name" value="Vmron_rcpt_1"/>
</dbReference>
<evidence type="ECO:0000256" key="2">
    <source>
        <dbReference type="ARBA" id="ARBA00010663"/>
    </source>
</evidence>
<accession>A0A8C8UMZ8</accession>
<proteinExistence type="inferred from homology"/>
<reference evidence="13 14" key="1">
    <citation type="submission" date="2018-10" db="EMBL/GenBank/DDBJ databases">
        <title>Improved assembly of the deer mouse Peromyscus maniculatus genome.</title>
        <authorList>
            <person name="Lassance J.-M."/>
            <person name="Hoekstra H.E."/>
        </authorList>
    </citation>
    <scope>NUCLEOTIDE SEQUENCE [LARGE SCALE GENOMIC DNA]</scope>
</reference>
<feature type="transmembrane region" description="Helical" evidence="11">
    <location>
        <begin position="235"/>
        <end position="257"/>
    </location>
</feature>
<reference evidence="13" key="2">
    <citation type="submission" date="2025-08" db="UniProtKB">
        <authorList>
            <consortium name="Ensembl"/>
        </authorList>
    </citation>
    <scope>IDENTIFICATION</scope>
</reference>
<keyword evidence="5 11" id="KW-0812">Transmembrane</keyword>
<evidence type="ECO:0000256" key="1">
    <source>
        <dbReference type="ARBA" id="ARBA00004651"/>
    </source>
</evidence>
<evidence type="ECO:0000256" key="3">
    <source>
        <dbReference type="ARBA" id="ARBA00022475"/>
    </source>
</evidence>
<keyword evidence="4 11" id="KW-0589">Pheromone response</keyword>